<dbReference type="EMBL" id="BARU01000001">
    <property type="protein sequence ID" value="GAH24821.1"/>
    <property type="molecule type" value="Genomic_DNA"/>
</dbReference>
<reference evidence="1" key="1">
    <citation type="journal article" date="2014" name="Front. Microbiol.">
        <title>High frequency of phylogenetically diverse reductive dehalogenase-homologous genes in deep subseafloor sedimentary metagenomes.</title>
        <authorList>
            <person name="Kawai M."/>
            <person name="Futagami T."/>
            <person name="Toyoda A."/>
            <person name="Takaki Y."/>
            <person name="Nishi S."/>
            <person name="Hori S."/>
            <person name="Arai W."/>
            <person name="Tsubouchi T."/>
            <person name="Morono Y."/>
            <person name="Uchiyama I."/>
            <person name="Ito T."/>
            <person name="Fujiyama A."/>
            <person name="Inagaki F."/>
            <person name="Takami H."/>
        </authorList>
    </citation>
    <scope>NUCLEOTIDE SEQUENCE</scope>
    <source>
        <strain evidence="1">Expedition CK06-06</strain>
    </source>
</reference>
<gene>
    <name evidence="1" type="ORF">S03H2_00001</name>
</gene>
<name>X1DUV6_9ZZZZ</name>
<accession>X1DUV6</accession>
<evidence type="ECO:0000313" key="1">
    <source>
        <dbReference type="EMBL" id="GAH24821.1"/>
    </source>
</evidence>
<protein>
    <submittedName>
        <fullName evidence="1">Uncharacterized protein</fullName>
    </submittedName>
</protein>
<comment type="caution">
    <text evidence="1">The sequence shown here is derived from an EMBL/GenBank/DDBJ whole genome shotgun (WGS) entry which is preliminary data.</text>
</comment>
<proteinExistence type="predicted"/>
<dbReference type="AlphaFoldDB" id="X1DUV6"/>
<sequence length="303" mass="33401">MAIDIRKGVLYPETHVDARVVRATDGGREVASYSGFKPYIAQLKELATSRNPNTTVRVSVDGAAEVISAATLARYDYDVSEEVDLTALSSLAITLASDVGTGPIAGQIVRHSLRVTKPTVYEKIRAGIRLNEEEKELDEKYGISKKIDSGIMKMLDGTQFLKIKEYATRINALGGVNPVIGRELHATTGMKVVLLGVTSDAPIAPDTVFIRVDRDEYDEIQNYDTFALPTVSEMQKMYIPATDMIRLTLLNTPAVVNHLVRYKYGIAPITILEREKWGLEMSDEQHAISDELMLSEIVKAGVV</sequence>
<organism evidence="1">
    <name type="scientific">marine sediment metagenome</name>
    <dbReference type="NCBI Taxonomy" id="412755"/>
    <lineage>
        <taxon>unclassified sequences</taxon>
        <taxon>metagenomes</taxon>
        <taxon>ecological metagenomes</taxon>
    </lineage>
</organism>